<dbReference type="Proteomes" id="UP000243499">
    <property type="component" value="Chromosome 6"/>
</dbReference>
<accession>A0A2T8IEN5</accession>
<dbReference type="AlphaFoldDB" id="A0A2T8IEN5"/>
<sequence length="212" mass="24623">MLSFNTVRTPLMSVLRYGHTFELTQTVDIPGSLPPATTTMPLPRVLILLRYWCDVILKMHTAGYSLRGDFCADNFVILNFDGSFPEVRLTGSIYLSTYDKDSGSMDYYFLASSVDRFFGVRGEVPHHIGEWLHFIARGVRGEEYAVRYHPALMEPRQAFRSTMSLRRILEHVRRTDIGLYRRIMDWCNHLHGWNFNKCVNMLMDDARCRSLS</sequence>
<proteinExistence type="predicted"/>
<protein>
    <submittedName>
        <fullName evidence="1">Uncharacterized protein</fullName>
    </submittedName>
</protein>
<dbReference type="PANTHER" id="PTHR35161:SF22">
    <property type="match status" value="1"/>
</dbReference>
<dbReference type="EMBL" id="CM008051">
    <property type="protein sequence ID" value="PVH36140.1"/>
    <property type="molecule type" value="Genomic_DNA"/>
</dbReference>
<dbReference type="Gramene" id="PVH36140">
    <property type="protein sequence ID" value="PVH36140"/>
    <property type="gene ID" value="PAHAL_6G005900"/>
</dbReference>
<dbReference type="PANTHER" id="PTHR35161">
    <property type="entry name" value="OS02G0303100 PROTEIN"/>
    <property type="match status" value="1"/>
</dbReference>
<name>A0A2T8IEN5_9POAL</name>
<gene>
    <name evidence="1" type="ORF">PAHAL_6G005900</name>
</gene>
<reference evidence="1" key="1">
    <citation type="submission" date="2018-04" db="EMBL/GenBank/DDBJ databases">
        <title>WGS assembly of Panicum hallii.</title>
        <authorList>
            <person name="Lovell J."/>
            <person name="Jenkins J."/>
            <person name="Lowry D."/>
            <person name="Mamidi S."/>
            <person name="Sreedasyam A."/>
            <person name="Weng X."/>
            <person name="Barry K."/>
            <person name="Bonette J."/>
            <person name="Campitelli B."/>
            <person name="Daum C."/>
            <person name="Gordon S."/>
            <person name="Gould B."/>
            <person name="Lipzen A."/>
            <person name="Macqueen A."/>
            <person name="Palacio-Mejia J."/>
            <person name="Plott C."/>
            <person name="Shakirov E."/>
            <person name="Shu S."/>
            <person name="Yoshinaga Y."/>
            <person name="Zane M."/>
            <person name="Rokhsar D."/>
            <person name="Grimwood J."/>
            <person name="Schmutz J."/>
            <person name="Juenger T."/>
        </authorList>
    </citation>
    <scope>NUCLEOTIDE SEQUENCE [LARGE SCALE GENOMIC DNA]</scope>
    <source>
        <strain evidence="1">FIL2</strain>
    </source>
</reference>
<organism evidence="1">
    <name type="scientific">Panicum hallii</name>
    <dbReference type="NCBI Taxonomy" id="206008"/>
    <lineage>
        <taxon>Eukaryota</taxon>
        <taxon>Viridiplantae</taxon>
        <taxon>Streptophyta</taxon>
        <taxon>Embryophyta</taxon>
        <taxon>Tracheophyta</taxon>
        <taxon>Spermatophyta</taxon>
        <taxon>Magnoliopsida</taxon>
        <taxon>Liliopsida</taxon>
        <taxon>Poales</taxon>
        <taxon>Poaceae</taxon>
        <taxon>PACMAD clade</taxon>
        <taxon>Panicoideae</taxon>
        <taxon>Panicodae</taxon>
        <taxon>Paniceae</taxon>
        <taxon>Panicinae</taxon>
        <taxon>Panicum</taxon>
        <taxon>Panicum sect. Panicum</taxon>
    </lineage>
</organism>
<evidence type="ECO:0000313" key="1">
    <source>
        <dbReference type="EMBL" id="PVH36140.1"/>
    </source>
</evidence>